<protein>
    <submittedName>
        <fullName evidence="1">Uncharacterized protein</fullName>
    </submittedName>
</protein>
<dbReference type="EMBL" id="ML119731">
    <property type="protein sequence ID" value="RPA77187.1"/>
    <property type="molecule type" value="Genomic_DNA"/>
</dbReference>
<name>A0A3N4HV88_ASCIM</name>
<proteinExistence type="predicted"/>
<evidence type="ECO:0000313" key="1">
    <source>
        <dbReference type="EMBL" id="RPA77187.1"/>
    </source>
</evidence>
<reference evidence="1 2" key="1">
    <citation type="journal article" date="2018" name="Nat. Ecol. Evol.">
        <title>Pezizomycetes genomes reveal the molecular basis of ectomycorrhizal truffle lifestyle.</title>
        <authorList>
            <person name="Murat C."/>
            <person name="Payen T."/>
            <person name="Noel B."/>
            <person name="Kuo A."/>
            <person name="Morin E."/>
            <person name="Chen J."/>
            <person name="Kohler A."/>
            <person name="Krizsan K."/>
            <person name="Balestrini R."/>
            <person name="Da Silva C."/>
            <person name="Montanini B."/>
            <person name="Hainaut M."/>
            <person name="Levati E."/>
            <person name="Barry K.W."/>
            <person name="Belfiori B."/>
            <person name="Cichocki N."/>
            <person name="Clum A."/>
            <person name="Dockter R.B."/>
            <person name="Fauchery L."/>
            <person name="Guy J."/>
            <person name="Iotti M."/>
            <person name="Le Tacon F."/>
            <person name="Lindquist E.A."/>
            <person name="Lipzen A."/>
            <person name="Malagnac F."/>
            <person name="Mello A."/>
            <person name="Molinier V."/>
            <person name="Miyauchi S."/>
            <person name="Poulain J."/>
            <person name="Riccioni C."/>
            <person name="Rubini A."/>
            <person name="Sitrit Y."/>
            <person name="Splivallo R."/>
            <person name="Traeger S."/>
            <person name="Wang M."/>
            <person name="Zifcakova L."/>
            <person name="Wipf D."/>
            <person name="Zambonelli A."/>
            <person name="Paolocci F."/>
            <person name="Nowrousian M."/>
            <person name="Ottonello S."/>
            <person name="Baldrian P."/>
            <person name="Spatafora J.W."/>
            <person name="Henrissat B."/>
            <person name="Nagy L.G."/>
            <person name="Aury J.M."/>
            <person name="Wincker P."/>
            <person name="Grigoriev I.V."/>
            <person name="Bonfante P."/>
            <person name="Martin F.M."/>
        </authorList>
    </citation>
    <scope>NUCLEOTIDE SEQUENCE [LARGE SCALE GENOMIC DNA]</scope>
    <source>
        <strain evidence="1 2">RN42</strain>
    </source>
</reference>
<keyword evidence="2" id="KW-1185">Reference proteome</keyword>
<sequence length="158" mass="17953">MLHNSVHKPRLNPGFRICETLILHFSCRCHSSPHYHPAHSASEQIRNNERLWKLKPKLSTLKVQKTPVCSSMYVRLSVLLYSGFPIIHEESGCRCVERHKAAKALERIAPNAHCHTTCNSGTIAAYPYALPSYMNLYLMCFPTLLLHHVGGLPFPRLP</sequence>
<dbReference type="AlphaFoldDB" id="A0A3N4HV88"/>
<gene>
    <name evidence="1" type="ORF">BJ508DRAFT_174317</name>
</gene>
<dbReference type="Proteomes" id="UP000275078">
    <property type="component" value="Unassembled WGS sequence"/>
</dbReference>
<accession>A0A3N4HV88</accession>
<organism evidence="1 2">
    <name type="scientific">Ascobolus immersus RN42</name>
    <dbReference type="NCBI Taxonomy" id="1160509"/>
    <lineage>
        <taxon>Eukaryota</taxon>
        <taxon>Fungi</taxon>
        <taxon>Dikarya</taxon>
        <taxon>Ascomycota</taxon>
        <taxon>Pezizomycotina</taxon>
        <taxon>Pezizomycetes</taxon>
        <taxon>Pezizales</taxon>
        <taxon>Ascobolaceae</taxon>
        <taxon>Ascobolus</taxon>
    </lineage>
</organism>
<evidence type="ECO:0000313" key="2">
    <source>
        <dbReference type="Proteomes" id="UP000275078"/>
    </source>
</evidence>